<keyword evidence="2" id="KW-1185">Reference proteome</keyword>
<proteinExistence type="predicted"/>
<evidence type="ECO:0000313" key="1">
    <source>
        <dbReference type="EMBL" id="PPR05890.1"/>
    </source>
</evidence>
<evidence type="ECO:0000313" key="2">
    <source>
        <dbReference type="Proteomes" id="UP000284842"/>
    </source>
</evidence>
<sequence length="347" mass="40327">MLLWAYVDPTHGKPWIAASLQVAHMSRRGTYWAKMLHKWARDFISTRMYPENLYDTWHKTLITNKDFKQELNTYLQSVEPSGQYVNGYEHKDVKDYRQNVFLPEMAKYEHRIRAYDNEGNELPRRWPHDMDDGLRPYEDIHVLWYHDESTFYANDRCKVGWVHSTAKAVPRAKGEGPSIMAADFVSADYGWLRSPDCTESARVLFKAGVERQGYFTNSDVLAHAHKAMDILDKHHPHEKHVLIFEKTQQLTENVLMMPFQLEKCQKAHPGVWIQIKLVKEWAPMANRSFADGREQAFYFPEGHPQAGIFKGMATILEECGYDISGKNSECEGFRCKPGATDCCCRIQ</sequence>
<dbReference type="EMBL" id="NHTK01000746">
    <property type="protein sequence ID" value="PPR05890.1"/>
    <property type="molecule type" value="Genomic_DNA"/>
</dbReference>
<dbReference type="InParanoid" id="A0A409YSB6"/>
<protein>
    <submittedName>
        <fullName evidence="1">Uncharacterized protein</fullName>
    </submittedName>
</protein>
<reference evidence="1 2" key="1">
    <citation type="journal article" date="2018" name="Evol. Lett.">
        <title>Horizontal gene cluster transfer increased hallucinogenic mushroom diversity.</title>
        <authorList>
            <person name="Reynolds H.T."/>
            <person name="Vijayakumar V."/>
            <person name="Gluck-Thaler E."/>
            <person name="Korotkin H.B."/>
            <person name="Matheny P.B."/>
            <person name="Slot J.C."/>
        </authorList>
    </citation>
    <scope>NUCLEOTIDE SEQUENCE [LARGE SCALE GENOMIC DNA]</scope>
    <source>
        <strain evidence="1 2">2629</strain>
    </source>
</reference>
<gene>
    <name evidence="1" type="ORF">CVT24_006615</name>
</gene>
<dbReference type="AlphaFoldDB" id="A0A409YSB6"/>
<dbReference type="OrthoDB" id="10039611at2759"/>
<organism evidence="1 2">
    <name type="scientific">Panaeolus cyanescens</name>
    <dbReference type="NCBI Taxonomy" id="181874"/>
    <lineage>
        <taxon>Eukaryota</taxon>
        <taxon>Fungi</taxon>
        <taxon>Dikarya</taxon>
        <taxon>Basidiomycota</taxon>
        <taxon>Agaricomycotina</taxon>
        <taxon>Agaricomycetes</taxon>
        <taxon>Agaricomycetidae</taxon>
        <taxon>Agaricales</taxon>
        <taxon>Agaricineae</taxon>
        <taxon>Galeropsidaceae</taxon>
        <taxon>Panaeolus</taxon>
    </lineage>
</organism>
<dbReference type="Proteomes" id="UP000284842">
    <property type="component" value="Unassembled WGS sequence"/>
</dbReference>
<accession>A0A409YSB6</accession>
<name>A0A409YSB6_9AGAR</name>
<comment type="caution">
    <text evidence="1">The sequence shown here is derived from an EMBL/GenBank/DDBJ whole genome shotgun (WGS) entry which is preliminary data.</text>
</comment>